<reference evidence="1 2" key="1">
    <citation type="submission" date="2012-11" db="EMBL/GenBank/DDBJ databases">
        <title>Comeplete Genome Sequence Of a Novel Gaint Bacteriophage VH7D that Infects Vibrio harveyi.</title>
        <authorList>
            <person name="Luo Z."/>
            <person name="Yu Y."/>
        </authorList>
    </citation>
    <scope>NUCLEOTIDE SEQUENCE [LARGE SCALE GENOMIC DNA]</scope>
</reference>
<dbReference type="Pfam" id="PF18143">
    <property type="entry name" value="HAD_SAK_2"/>
    <property type="match status" value="1"/>
</dbReference>
<proteinExistence type="predicted"/>
<sequence>MNYASGNKMKVIFLDIDGVLNNALEVDEHMDVLLNGEYQGIYSPRCVDRLNDLIKRTDARIVLTSVWRCGLSIDEINTVLNDMGVNGECIGKTDMLDHQYSWAFRGNEILKWIQDNEELLGKRYDFRSYVILDDDTDMLLWQRHNYVNCDPEIGMTDRVVAKAAAILNNAICSDAGQEF</sequence>
<protein>
    <submittedName>
        <fullName evidence="1">Uncharacterized protein</fullName>
    </submittedName>
</protein>
<keyword evidence="2" id="KW-1185">Reference proteome</keyword>
<dbReference type="Proteomes" id="UP000018884">
    <property type="component" value="Segment"/>
</dbReference>
<accession>V9LZ10</accession>
<dbReference type="EMBL" id="KC131129">
    <property type="protein sequence ID" value="AGB06835.1"/>
    <property type="molecule type" value="Genomic_DNA"/>
</dbReference>
<name>V9LZ10_9CAUD</name>
<evidence type="ECO:0000313" key="1">
    <source>
        <dbReference type="EMBL" id="AGB06835.1"/>
    </source>
</evidence>
<dbReference type="RefSeq" id="YP_009006122.1">
    <property type="nucleotide sequence ID" value="NC_023568.1"/>
</dbReference>
<dbReference type="GeneID" id="18499754"/>
<dbReference type="KEGG" id="vg:18499754"/>
<organism evidence="1 2">
    <name type="scientific">Vibrio phage VH7D</name>
    <dbReference type="NCBI Taxonomy" id="1262539"/>
    <lineage>
        <taxon>Viruses</taxon>
        <taxon>Duplodnaviria</taxon>
        <taxon>Heunggongvirae</taxon>
        <taxon>Uroviricota</taxon>
        <taxon>Caudoviricetes</taxon>
        <taxon>Pantevenvirales</taxon>
        <taxon>Straboviridae</taxon>
        <taxon>Schizotequatrovirus</taxon>
        <taxon>Schizotequatrovirus vh7d</taxon>
    </lineage>
</organism>
<evidence type="ECO:0000313" key="2">
    <source>
        <dbReference type="Proteomes" id="UP000018884"/>
    </source>
</evidence>